<evidence type="ECO:0000313" key="3">
    <source>
        <dbReference type="Proteomes" id="UP000001542"/>
    </source>
</evidence>
<dbReference type="KEGG" id="tva:4769968"/>
<evidence type="ECO:0000313" key="2">
    <source>
        <dbReference type="EMBL" id="EAY12008.1"/>
    </source>
</evidence>
<reference evidence="2" key="2">
    <citation type="journal article" date="2007" name="Science">
        <title>Draft genome sequence of the sexually transmitted pathogen Trichomonas vaginalis.</title>
        <authorList>
            <person name="Carlton J.M."/>
            <person name="Hirt R.P."/>
            <person name="Silva J.C."/>
            <person name="Delcher A.L."/>
            <person name="Schatz M."/>
            <person name="Zhao Q."/>
            <person name="Wortman J.R."/>
            <person name="Bidwell S.L."/>
            <person name="Alsmark U.C.M."/>
            <person name="Besteiro S."/>
            <person name="Sicheritz-Ponten T."/>
            <person name="Noel C.J."/>
            <person name="Dacks J.B."/>
            <person name="Foster P.G."/>
            <person name="Simillion C."/>
            <person name="Van de Peer Y."/>
            <person name="Miranda-Saavedra D."/>
            <person name="Barton G.J."/>
            <person name="Westrop G.D."/>
            <person name="Mueller S."/>
            <person name="Dessi D."/>
            <person name="Fiori P.L."/>
            <person name="Ren Q."/>
            <person name="Paulsen I."/>
            <person name="Zhang H."/>
            <person name="Bastida-Corcuera F.D."/>
            <person name="Simoes-Barbosa A."/>
            <person name="Brown M.T."/>
            <person name="Hayes R.D."/>
            <person name="Mukherjee M."/>
            <person name="Okumura C.Y."/>
            <person name="Schneider R."/>
            <person name="Smith A.J."/>
            <person name="Vanacova S."/>
            <person name="Villalvazo M."/>
            <person name="Haas B.J."/>
            <person name="Pertea M."/>
            <person name="Feldblyum T.V."/>
            <person name="Utterback T.R."/>
            <person name="Shu C.L."/>
            <person name="Osoegawa K."/>
            <person name="de Jong P.J."/>
            <person name="Hrdy I."/>
            <person name="Horvathova L."/>
            <person name="Zubacova Z."/>
            <person name="Dolezal P."/>
            <person name="Malik S.B."/>
            <person name="Logsdon J.M. Jr."/>
            <person name="Henze K."/>
            <person name="Gupta A."/>
            <person name="Wang C.C."/>
            <person name="Dunne R.L."/>
            <person name="Upcroft J.A."/>
            <person name="Upcroft P."/>
            <person name="White O."/>
            <person name="Salzberg S.L."/>
            <person name="Tang P."/>
            <person name="Chiu C.-H."/>
            <person name="Lee Y.-S."/>
            <person name="Embley T.M."/>
            <person name="Coombs G.H."/>
            <person name="Mottram J.C."/>
            <person name="Tachezy J."/>
            <person name="Fraser-Liggett C.M."/>
            <person name="Johnson P.J."/>
        </authorList>
    </citation>
    <scope>NUCLEOTIDE SEQUENCE [LARGE SCALE GENOMIC DNA]</scope>
    <source>
        <strain evidence="2">G3</strain>
    </source>
</reference>
<feature type="compositionally biased region" description="Basic and acidic residues" evidence="1">
    <location>
        <begin position="188"/>
        <end position="197"/>
    </location>
</feature>
<dbReference type="RefSeq" id="XP_001324231.1">
    <property type="nucleotide sequence ID" value="XM_001324196.1"/>
</dbReference>
<gene>
    <name evidence="2" type="ORF">TVAG_271910</name>
</gene>
<dbReference type="InParanoid" id="A2E5T8"/>
<feature type="region of interest" description="Disordered" evidence="1">
    <location>
        <begin position="164"/>
        <end position="200"/>
    </location>
</feature>
<dbReference type="AlphaFoldDB" id="A2E5T8"/>
<sequence length="228" mass="26845">MENESNFPISVKINKKYKKDFKDWFLENATRDFNLHLSGIRFFDSCFAENYFSIKKLKQYLTPDPNKLIPFLTKLIDYLKSLPKDKVSFSYTFEPNFQKYNHNRFPTNHKHSSKAEKDNSKKNTKKRKYSSSSDYYDYSDYSDYSYSDYSYSEYSYSDYSYSSDSSSSKHKSSSKSTKKSSKSSSQNKVDEKSEKIKNSATYSSKSKIIFESDEDKSLSPININSFHY</sequence>
<dbReference type="VEuPathDB" id="TrichDB:TVAGG3_0256900"/>
<evidence type="ECO:0000256" key="1">
    <source>
        <dbReference type="SAM" id="MobiDB-lite"/>
    </source>
</evidence>
<dbReference type="VEuPathDB" id="TrichDB:TVAG_271910"/>
<dbReference type="EMBL" id="DS113309">
    <property type="protein sequence ID" value="EAY12008.1"/>
    <property type="molecule type" value="Genomic_DNA"/>
</dbReference>
<dbReference type="Proteomes" id="UP000001542">
    <property type="component" value="Unassembled WGS sequence"/>
</dbReference>
<feature type="compositionally biased region" description="Basic residues" evidence="1">
    <location>
        <begin position="168"/>
        <end position="181"/>
    </location>
</feature>
<organism evidence="2 3">
    <name type="scientific">Trichomonas vaginalis (strain ATCC PRA-98 / G3)</name>
    <dbReference type="NCBI Taxonomy" id="412133"/>
    <lineage>
        <taxon>Eukaryota</taxon>
        <taxon>Metamonada</taxon>
        <taxon>Parabasalia</taxon>
        <taxon>Trichomonadida</taxon>
        <taxon>Trichomonadidae</taxon>
        <taxon>Trichomonas</taxon>
    </lineage>
</organism>
<accession>A2E5T8</accession>
<protein>
    <submittedName>
        <fullName evidence="2">Uncharacterized protein</fullName>
    </submittedName>
</protein>
<feature type="region of interest" description="Disordered" evidence="1">
    <location>
        <begin position="103"/>
        <end position="133"/>
    </location>
</feature>
<keyword evidence="3" id="KW-1185">Reference proteome</keyword>
<name>A2E5T8_TRIV3</name>
<proteinExistence type="predicted"/>
<reference evidence="2" key="1">
    <citation type="submission" date="2006-10" db="EMBL/GenBank/DDBJ databases">
        <authorList>
            <person name="Amadeo P."/>
            <person name="Zhao Q."/>
            <person name="Wortman J."/>
            <person name="Fraser-Liggett C."/>
            <person name="Carlton J."/>
        </authorList>
    </citation>
    <scope>NUCLEOTIDE SEQUENCE</scope>
    <source>
        <strain evidence="2">G3</strain>
    </source>
</reference>